<dbReference type="Gene3D" id="3.40.50.1820">
    <property type="entry name" value="alpha/beta hydrolase"/>
    <property type="match status" value="1"/>
</dbReference>
<dbReference type="GO" id="GO:0016787">
    <property type="term" value="F:hydrolase activity"/>
    <property type="evidence" value="ECO:0007669"/>
    <property type="project" value="InterPro"/>
</dbReference>
<dbReference type="InterPro" id="IPR002925">
    <property type="entry name" value="Dienelactn_hydro"/>
</dbReference>
<name>A0A1X4GA37_9CYAN</name>
<comment type="caution">
    <text evidence="2">The sequence shown here is derived from an EMBL/GenBank/DDBJ whole genome shotgun (WGS) entry which is preliminary data.</text>
</comment>
<dbReference type="PANTHER" id="PTHR46623:SF6">
    <property type="entry name" value="ALPHA_BETA-HYDROLASES SUPERFAMILY PROTEIN"/>
    <property type="match status" value="1"/>
</dbReference>
<organism evidence="2 3">
    <name type="scientific">Cylindrospermopsis raciborskii CENA303</name>
    <dbReference type="NCBI Taxonomy" id="1170769"/>
    <lineage>
        <taxon>Bacteria</taxon>
        <taxon>Bacillati</taxon>
        <taxon>Cyanobacteriota</taxon>
        <taxon>Cyanophyceae</taxon>
        <taxon>Nostocales</taxon>
        <taxon>Aphanizomenonaceae</taxon>
        <taxon>Cylindrospermopsis</taxon>
    </lineage>
</organism>
<dbReference type="EMBL" id="NBYN01000015">
    <property type="protein sequence ID" value="OSO94065.1"/>
    <property type="molecule type" value="Genomic_DNA"/>
</dbReference>
<dbReference type="Pfam" id="PF01738">
    <property type="entry name" value="DLH"/>
    <property type="match status" value="1"/>
</dbReference>
<evidence type="ECO:0000313" key="2">
    <source>
        <dbReference type="EMBL" id="OSO94065.1"/>
    </source>
</evidence>
<dbReference type="Proteomes" id="UP000192997">
    <property type="component" value="Unassembled WGS sequence"/>
</dbReference>
<dbReference type="AlphaFoldDB" id="A0A1X4GA37"/>
<reference evidence="3" key="1">
    <citation type="submission" date="2017-04" db="EMBL/GenBank/DDBJ databases">
        <authorList>
            <person name="Abreu V.A."/>
            <person name="Popin R.V."/>
            <person name="Rigonato J."/>
            <person name="Andreote A.P."/>
            <person name="Schaker P.C."/>
            <person name="Hoff-Risseti C."/>
            <person name="Alvarenga D.O."/>
            <person name="Varani A.M."/>
            <person name="Fiore M.F."/>
        </authorList>
    </citation>
    <scope>NUCLEOTIDE SEQUENCE [LARGE SCALE GENOMIC DNA]</scope>
    <source>
        <strain evidence="3">CENA303</strain>
    </source>
</reference>
<accession>A0A1X4GA37</accession>
<dbReference type="SUPFAM" id="SSF53474">
    <property type="entry name" value="alpha/beta-Hydrolases"/>
    <property type="match status" value="1"/>
</dbReference>
<dbReference type="RefSeq" id="WP_085727354.1">
    <property type="nucleotide sequence ID" value="NZ_NBYN01000015.1"/>
</dbReference>
<sequence>MTENYPQAINGKKVKIHGLDGSIDAYLAQPVATGIYPGIVVLQEIFGVNEHIRDVTERIARLGYVAIAPALFQRQAPGFEAGYSPDEIEIGRKYAWSQTKATELLGDIGSSINYLKTLENVQPANFGCIGFCFGGHVAYLAATLPDIKATASFYGAGIPTRTPGGNHPTLLRTSEISGTIYLFFGMEDASIPQEQVDEIEDTLKKHQVPHRIFRYDGANHGFFCDHRASYNVKAAGEAWEQVQQLFNLLVKTND</sequence>
<feature type="domain" description="Dienelactone hydrolase" evidence="1">
    <location>
        <begin position="23"/>
        <end position="247"/>
    </location>
</feature>
<dbReference type="PANTHER" id="PTHR46623">
    <property type="entry name" value="CARBOXYMETHYLENEBUTENOLIDASE-RELATED"/>
    <property type="match status" value="1"/>
</dbReference>
<proteinExistence type="predicted"/>
<gene>
    <name evidence="2" type="ORF">B7O87_04405</name>
</gene>
<evidence type="ECO:0000259" key="1">
    <source>
        <dbReference type="Pfam" id="PF01738"/>
    </source>
</evidence>
<dbReference type="InterPro" id="IPR029058">
    <property type="entry name" value="AB_hydrolase_fold"/>
</dbReference>
<protein>
    <submittedName>
        <fullName evidence="2">Carboxymethylenebutenolidase</fullName>
    </submittedName>
</protein>
<dbReference type="InterPro" id="IPR051049">
    <property type="entry name" value="Dienelactone_hydrolase-like"/>
</dbReference>
<evidence type="ECO:0000313" key="3">
    <source>
        <dbReference type="Proteomes" id="UP000192997"/>
    </source>
</evidence>